<feature type="transmembrane region" description="Helical" evidence="1">
    <location>
        <begin position="152"/>
        <end position="174"/>
    </location>
</feature>
<reference evidence="2 3" key="1">
    <citation type="submission" date="2024-09" db="EMBL/GenBank/DDBJ databases">
        <authorList>
            <person name="Lee S.D."/>
        </authorList>
    </citation>
    <scope>NUCLEOTIDE SEQUENCE [LARGE SCALE GENOMIC DNA]</scope>
    <source>
        <strain evidence="2 3">N1-3</strain>
    </source>
</reference>
<name>A0ABV6X597_9ACTN</name>
<proteinExistence type="predicted"/>
<feature type="transmembrane region" description="Helical" evidence="1">
    <location>
        <begin position="30"/>
        <end position="53"/>
    </location>
</feature>
<evidence type="ECO:0000313" key="3">
    <source>
        <dbReference type="Proteomes" id="UP001592530"/>
    </source>
</evidence>
<feature type="transmembrane region" description="Helical" evidence="1">
    <location>
        <begin position="65"/>
        <end position="85"/>
    </location>
</feature>
<sequence length="229" mass="24270">METPHTVSPPLQRVQQGKATARDLLRLAPWALLVIVLGAVLCSPLLYLLALYLLLLDTWLQARPLVFVLVAVAFALFGLSVIGVCHHPGARARPGMVALARAASWWQLLLLPVLLYRLAPFLGGYASLLFGWLPFALLLQPLGTLLLRRTEFLLTGAALKAVVLVPPSLVLLLATPTSLGTSTGLGPHNSADDYSASAFLHLVGANGLALAAAIALAAYLTHRSDPPGT</sequence>
<evidence type="ECO:0000256" key="1">
    <source>
        <dbReference type="SAM" id="Phobius"/>
    </source>
</evidence>
<comment type="caution">
    <text evidence="2">The sequence shown here is derived from an EMBL/GenBank/DDBJ whole genome shotgun (WGS) entry which is preliminary data.</text>
</comment>
<feature type="transmembrane region" description="Helical" evidence="1">
    <location>
        <begin position="194"/>
        <end position="220"/>
    </location>
</feature>
<feature type="transmembrane region" description="Helical" evidence="1">
    <location>
        <begin position="97"/>
        <end position="116"/>
    </location>
</feature>
<organism evidence="2 3">
    <name type="scientific">Streptacidiphilus alkalitolerans</name>
    <dbReference type="NCBI Taxonomy" id="3342712"/>
    <lineage>
        <taxon>Bacteria</taxon>
        <taxon>Bacillati</taxon>
        <taxon>Actinomycetota</taxon>
        <taxon>Actinomycetes</taxon>
        <taxon>Kitasatosporales</taxon>
        <taxon>Streptomycetaceae</taxon>
        <taxon>Streptacidiphilus</taxon>
    </lineage>
</organism>
<keyword evidence="1" id="KW-0812">Transmembrane</keyword>
<dbReference type="EMBL" id="JBHEZY010000009">
    <property type="protein sequence ID" value="MFC1433476.1"/>
    <property type="molecule type" value="Genomic_DNA"/>
</dbReference>
<keyword evidence="1" id="KW-1133">Transmembrane helix</keyword>
<gene>
    <name evidence="2" type="ORF">ACEZDB_22780</name>
</gene>
<dbReference type="RefSeq" id="WP_380555552.1">
    <property type="nucleotide sequence ID" value="NZ_JBHEZY010000009.1"/>
</dbReference>
<accession>A0ABV6X597</accession>
<protein>
    <submittedName>
        <fullName evidence="2">Uncharacterized protein</fullName>
    </submittedName>
</protein>
<feature type="transmembrane region" description="Helical" evidence="1">
    <location>
        <begin position="122"/>
        <end position="140"/>
    </location>
</feature>
<dbReference type="Proteomes" id="UP001592530">
    <property type="component" value="Unassembled WGS sequence"/>
</dbReference>
<evidence type="ECO:0000313" key="2">
    <source>
        <dbReference type="EMBL" id="MFC1433476.1"/>
    </source>
</evidence>
<keyword evidence="1" id="KW-0472">Membrane</keyword>